<proteinExistence type="predicted"/>
<gene>
    <name evidence="1" type="ORF">CEXT_500461</name>
</gene>
<evidence type="ECO:0000313" key="1">
    <source>
        <dbReference type="EMBL" id="GIY12076.1"/>
    </source>
</evidence>
<name>A0AAV4QT58_CAEEX</name>
<dbReference type="Proteomes" id="UP001054945">
    <property type="component" value="Unassembled WGS sequence"/>
</dbReference>
<sequence>MPLDYRSGWTEKRACHPMMGGTLPARLKDHLSVTLSEGYEIRRETDALLYGARLTAVSVPSKVSRINISSLLARSF</sequence>
<reference evidence="1 2" key="1">
    <citation type="submission" date="2021-06" db="EMBL/GenBank/DDBJ databases">
        <title>Caerostris extrusa draft genome.</title>
        <authorList>
            <person name="Kono N."/>
            <person name="Arakawa K."/>
        </authorList>
    </citation>
    <scope>NUCLEOTIDE SEQUENCE [LARGE SCALE GENOMIC DNA]</scope>
</reference>
<keyword evidence="2" id="KW-1185">Reference proteome</keyword>
<dbReference type="AlphaFoldDB" id="A0AAV4QT58"/>
<organism evidence="1 2">
    <name type="scientific">Caerostris extrusa</name>
    <name type="common">Bark spider</name>
    <name type="synonym">Caerostris bankana</name>
    <dbReference type="NCBI Taxonomy" id="172846"/>
    <lineage>
        <taxon>Eukaryota</taxon>
        <taxon>Metazoa</taxon>
        <taxon>Ecdysozoa</taxon>
        <taxon>Arthropoda</taxon>
        <taxon>Chelicerata</taxon>
        <taxon>Arachnida</taxon>
        <taxon>Araneae</taxon>
        <taxon>Araneomorphae</taxon>
        <taxon>Entelegynae</taxon>
        <taxon>Araneoidea</taxon>
        <taxon>Araneidae</taxon>
        <taxon>Caerostris</taxon>
    </lineage>
</organism>
<protein>
    <submittedName>
        <fullName evidence="1">Uncharacterized protein</fullName>
    </submittedName>
</protein>
<evidence type="ECO:0000313" key="2">
    <source>
        <dbReference type="Proteomes" id="UP001054945"/>
    </source>
</evidence>
<accession>A0AAV4QT58</accession>
<comment type="caution">
    <text evidence="1">The sequence shown here is derived from an EMBL/GenBank/DDBJ whole genome shotgun (WGS) entry which is preliminary data.</text>
</comment>
<dbReference type="EMBL" id="BPLR01006736">
    <property type="protein sequence ID" value="GIY12076.1"/>
    <property type="molecule type" value="Genomic_DNA"/>
</dbReference>